<dbReference type="KEGG" id="nhy:JQS43_23170"/>
<evidence type="ECO:0000313" key="3">
    <source>
        <dbReference type="Proteomes" id="UP000662857"/>
    </source>
</evidence>
<name>A0A895YAF9_9ACTN</name>
<protein>
    <submittedName>
        <fullName evidence="2">1,2-phenylacetyl-CoA epoxidase subunit A</fullName>
        <ecNumber evidence="2">1.14.13.149</ecNumber>
    </submittedName>
</protein>
<dbReference type="InterPro" id="IPR009078">
    <property type="entry name" value="Ferritin-like_SF"/>
</dbReference>
<keyword evidence="2" id="KW-0560">Oxidoreductase</keyword>
<dbReference type="InterPro" id="IPR012347">
    <property type="entry name" value="Ferritin-like"/>
</dbReference>
<dbReference type="EC" id="1.14.13.149" evidence="2"/>
<evidence type="ECO:0000313" key="2">
    <source>
        <dbReference type="EMBL" id="QSB14361.1"/>
    </source>
</evidence>
<dbReference type="SUPFAM" id="SSF47240">
    <property type="entry name" value="Ferritin-like"/>
    <property type="match status" value="1"/>
</dbReference>
<dbReference type="GO" id="GO:0005829">
    <property type="term" value="C:cytosol"/>
    <property type="evidence" value="ECO:0007669"/>
    <property type="project" value="TreeGrafter"/>
</dbReference>
<reference evidence="2" key="1">
    <citation type="submission" date="2021-02" db="EMBL/GenBank/DDBJ databases">
        <title>Natrosporangium hydrolyticum gen. nov., sp. nov, a haloalkaliphilic actinobacterium from a soda solonchak soil.</title>
        <authorList>
            <person name="Sorokin D.Y."/>
            <person name="Khijniak T.V."/>
            <person name="Zakharycheva A.P."/>
            <person name="Boueva O.V."/>
            <person name="Ariskina E.V."/>
            <person name="Hahnke R.L."/>
            <person name="Bunk B."/>
            <person name="Sproer C."/>
            <person name="Schumann P."/>
            <person name="Evtushenko L.I."/>
            <person name="Kublanov I.V."/>
        </authorList>
    </citation>
    <scope>NUCLEOTIDE SEQUENCE</scope>
    <source>
        <strain evidence="2">DSM 106523</strain>
    </source>
</reference>
<dbReference type="PANTHER" id="PTHR30458:SF2">
    <property type="entry name" value="1,2-PHENYLACETYL-COA EPOXIDASE, SUBUNIT A"/>
    <property type="match status" value="1"/>
</dbReference>
<gene>
    <name evidence="2" type="primary">paaA</name>
    <name evidence="2" type="ORF">JQS43_23170</name>
</gene>
<dbReference type="RefSeq" id="WP_239676490.1">
    <property type="nucleotide sequence ID" value="NZ_CP070499.1"/>
</dbReference>
<dbReference type="PANTHER" id="PTHR30458">
    <property type="entry name" value="PHENYLACETIC ACID DEGRADATION PROTEIN PAA"/>
    <property type="match status" value="1"/>
</dbReference>
<sequence>MYGNDFTAPDGELLAEVEAAETELREAADRRLAPDSTRPSPADPPADDYFHQVIAADQKIEPRDAMPEAYRRTLVRQIAQHAHSEIIGMQPESNWISRAPSLKRKAILLAKVQDEAGHGLYLYAAAETLGVSREELVDKLLTGRQKYSSIFNYPTLTWADVGAIGWLVDGAAIVNQVPLCRCSYGPYARAMIRICKEESFHQRQGFEILYTLARGTAAQRELAQDAIDRWWYPSLAMFGPPDSDSTHSEQSMAWKIKRFSNDELRQRFVDMCVGQAEVLGLALPDPQLRWNPDRGGYDFTQPDFDELFQVISGDGPCNRQRLAHRRAAHDEGEWVRRAAAAYAAKSAERRAAADADQRETRAPVTV</sequence>
<dbReference type="Proteomes" id="UP000662857">
    <property type="component" value="Chromosome"/>
</dbReference>
<dbReference type="Gene3D" id="1.20.1260.10">
    <property type="match status" value="1"/>
</dbReference>
<organism evidence="2 3">
    <name type="scientific">Natronosporangium hydrolyticum</name>
    <dbReference type="NCBI Taxonomy" id="2811111"/>
    <lineage>
        <taxon>Bacteria</taxon>
        <taxon>Bacillati</taxon>
        <taxon>Actinomycetota</taxon>
        <taxon>Actinomycetes</taxon>
        <taxon>Micromonosporales</taxon>
        <taxon>Micromonosporaceae</taxon>
        <taxon>Natronosporangium</taxon>
    </lineage>
</organism>
<dbReference type="FunFam" id="1.20.1260.10:FF:000010">
    <property type="entry name" value="1,2-phenylacetyl-CoA epoxidase subunit A"/>
    <property type="match status" value="1"/>
</dbReference>
<dbReference type="Pfam" id="PF05138">
    <property type="entry name" value="PaaA_PaaC"/>
    <property type="match status" value="1"/>
</dbReference>
<keyword evidence="3" id="KW-1185">Reference proteome</keyword>
<evidence type="ECO:0000256" key="1">
    <source>
        <dbReference type="SAM" id="MobiDB-lite"/>
    </source>
</evidence>
<dbReference type="EMBL" id="CP070499">
    <property type="protein sequence ID" value="QSB14361.1"/>
    <property type="molecule type" value="Genomic_DNA"/>
</dbReference>
<dbReference type="AlphaFoldDB" id="A0A895YAF9"/>
<dbReference type="GO" id="GO:0010124">
    <property type="term" value="P:phenylacetate catabolic process"/>
    <property type="evidence" value="ECO:0007669"/>
    <property type="project" value="InterPro"/>
</dbReference>
<dbReference type="InterPro" id="IPR007814">
    <property type="entry name" value="PaaA_PaaC"/>
</dbReference>
<dbReference type="InterPro" id="IPR052703">
    <property type="entry name" value="Aromatic_CoA_ox/epox"/>
</dbReference>
<proteinExistence type="predicted"/>
<dbReference type="InterPro" id="IPR011881">
    <property type="entry name" value="PaaA"/>
</dbReference>
<accession>A0A895YAF9</accession>
<dbReference type="NCBIfam" id="TIGR02156">
    <property type="entry name" value="PA_CoA_Oxy1"/>
    <property type="match status" value="1"/>
</dbReference>
<feature type="region of interest" description="Disordered" evidence="1">
    <location>
        <begin position="26"/>
        <end position="47"/>
    </location>
</feature>
<dbReference type="GO" id="GO:0097266">
    <property type="term" value="F:phenylacetyl-CoA 1,2-epoxidase activity"/>
    <property type="evidence" value="ECO:0007669"/>
    <property type="project" value="UniProtKB-EC"/>
</dbReference>